<dbReference type="EMBL" id="DXBB01000081">
    <property type="protein sequence ID" value="HIZ73116.1"/>
    <property type="molecule type" value="Genomic_DNA"/>
</dbReference>
<proteinExistence type="inferred from homology"/>
<accession>A0A9D2JZK6</accession>
<keyword evidence="4 14" id="KW-0808">Transferase</keyword>
<dbReference type="GO" id="GO:0046872">
    <property type="term" value="F:metal ion binding"/>
    <property type="evidence" value="ECO:0007669"/>
    <property type="project" value="UniProtKB-KW"/>
</dbReference>
<dbReference type="Proteomes" id="UP000824102">
    <property type="component" value="Unassembled WGS sequence"/>
</dbReference>
<comment type="catalytic activity">
    <reaction evidence="13">
        <text>P(1),P(4)-bis(5'-adenosyl) tetraphosphate + H2O = 2 ADP + 2 H(+)</text>
        <dbReference type="Rhea" id="RHEA:24252"/>
        <dbReference type="ChEBI" id="CHEBI:15377"/>
        <dbReference type="ChEBI" id="CHEBI:15378"/>
        <dbReference type="ChEBI" id="CHEBI:58141"/>
        <dbReference type="ChEBI" id="CHEBI:456216"/>
        <dbReference type="EC" id="3.6.1.41"/>
    </reaction>
</comment>
<reference evidence="16" key="1">
    <citation type="journal article" date="2021" name="PeerJ">
        <title>Extensive microbial diversity within the chicken gut microbiome revealed by metagenomics and culture.</title>
        <authorList>
            <person name="Gilroy R."/>
            <person name="Ravi A."/>
            <person name="Getino M."/>
            <person name="Pursley I."/>
            <person name="Horton D.L."/>
            <person name="Alikhan N.F."/>
            <person name="Baker D."/>
            <person name="Gharbi K."/>
            <person name="Hall N."/>
            <person name="Watson M."/>
            <person name="Adriaenssens E.M."/>
            <person name="Foster-Nyarko E."/>
            <person name="Jarju S."/>
            <person name="Secka A."/>
            <person name="Antonio M."/>
            <person name="Oren A."/>
            <person name="Chaudhuri R.R."/>
            <person name="La Ragione R."/>
            <person name="Hildebrand F."/>
            <person name="Pallen M.J."/>
        </authorList>
    </citation>
    <scope>NUCLEOTIDE SEQUENCE</scope>
    <source>
        <strain evidence="16">ChiW7-2402</strain>
    </source>
</reference>
<evidence type="ECO:0000256" key="14">
    <source>
        <dbReference type="HAMAP-Rule" id="MF_00244"/>
    </source>
</evidence>
<dbReference type="InterPro" id="IPR003607">
    <property type="entry name" value="HD/PDEase_dom"/>
</dbReference>
<dbReference type="InterPro" id="IPR004821">
    <property type="entry name" value="Cyt_trans-like"/>
</dbReference>
<dbReference type="HAMAP" id="MF_00244">
    <property type="entry name" value="NaMN_adenylyltr"/>
    <property type="match status" value="1"/>
</dbReference>
<evidence type="ECO:0000256" key="11">
    <source>
        <dbReference type="ARBA" id="ARBA00023027"/>
    </source>
</evidence>
<evidence type="ECO:0000313" key="17">
    <source>
        <dbReference type="Proteomes" id="UP000824102"/>
    </source>
</evidence>
<keyword evidence="8" id="KW-0378">Hydrolase</keyword>
<reference evidence="16" key="2">
    <citation type="submission" date="2021-04" db="EMBL/GenBank/DDBJ databases">
        <authorList>
            <person name="Gilroy R."/>
        </authorList>
    </citation>
    <scope>NUCLEOTIDE SEQUENCE</scope>
    <source>
        <strain evidence="16">ChiW7-2402</strain>
    </source>
</reference>
<dbReference type="Gene3D" id="1.10.3210.10">
    <property type="entry name" value="Hypothetical protein af1432"/>
    <property type="match status" value="1"/>
</dbReference>
<dbReference type="InterPro" id="IPR005248">
    <property type="entry name" value="NadD/NMNAT"/>
</dbReference>
<comment type="function">
    <text evidence="1 14">Catalyzes the reversible adenylation of nicotinate mononucleotide (NaMN) to nicotinic acid adenine dinucleotide (NaAD).</text>
</comment>
<dbReference type="SUPFAM" id="SSF52374">
    <property type="entry name" value="Nucleotidylyl transferase"/>
    <property type="match status" value="1"/>
</dbReference>
<evidence type="ECO:0000259" key="15">
    <source>
        <dbReference type="PROSITE" id="PS51831"/>
    </source>
</evidence>
<keyword evidence="7 14" id="KW-0547">Nucleotide-binding</keyword>
<keyword evidence="10" id="KW-0408">Iron</keyword>
<evidence type="ECO:0000256" key="4">
    <source>
        <dbReference type="ARBA" id="ARBA00022679"/>
    </source>
</evidence>
<dbReference type="InterPro" id="IPR006674">
    <property type="entry name" value="HD_domain"/>
</dbReference>
<evidence type="ECO:0000256" key="8">
    <source>
        <dbReference type="ARBA" id="ARBA00022801"/>
    </source>
</evidence>
<gene>
    <name evidence="14 16" type="primary">nadD</name>
    <name evidence="16" type="ORF">H9964_06015</name>
</gene>
<evidence type="ECO:0000256" key="13">
    <source>
        <dbReference type="ARBA" id="ARBA00049417"/>
    </source>
</evidence>
<keyword evidence="9 14" id="KW-0067">ATP-binding</keyword>
<evidence type="ECO:0000256" key="2">
    <source>
        <dbReference type="ARBA" id="ARBA00005019"/>
    </source>
</evidence>
<dbReference type="Gene3D" id="3.40.50.620">
    <property type="entry name" value="HUPs"/>
    <property type="match status" value="1"/>
</dbReference>
<evidence type="ECO:0000256" key="6">
    <source>
        <dbReference type="ARBA" id="ARBA00022723"/>
    </source>
</evidence>
<dbReference type="NCBIfam" id="TIGR00482">
    <property type="entry name" value="nicotinate (nicotinamide) nucleotide adenylyltransferase"/>
    <property type="match status" value="1"/>
</dbReference>
<dbReference type="PROSITE" id="PS51831">
    <property type="entry name" value="HD"/>
    <property type="match status" value="1"/>
</dbReference>
<protein>
    <recommendedName>
        <fullName evidence="14">Probable nicotinate-nucleotide adenylyltransferase</fullName>
        <ecNumber evidence="14">2.7.7.18</ecNumber>
    </recommendedName>
    <alternativeName>
        <fullName evidence="14">Deamido-NAD(+) diphosphorylase</fullName>
    </alternativeName>
    <alternativeName>
        <fullName evidence="14">Deamido-NAD(+) pyrophosphorylase</fullName>
    </alternativeName>
    <alternativeName>
        <fullName evidence="14">Nicotinate mononucleotide adenylyltransferase</fullName>
        <shortName evidence="14">NaMN adenylyltransferase</shortName>
    </alternativeName>
</protein>
<comment type="catalytic activity">
    <reaction evidence="12 14">
        <text>nicotinate beta-D-ribonucleotide + ATP + H(+) = deamido-NAD(+) + diphosphate</text>
        <dbReference type="Rhea" id="RHEA:22860"/>
        <dbReference type="ChEBI" id="CHEBI:15378"/>
        <dbReference type="ChEBI" id="CHEBI:30616"/>
        <dbReference type="ChEBI" id="CHEBI:33019"/>
        <dbReference type="ChEBI" id="CHEBI:57502"/>
        <dbReference type="ChEBI" id="CHEBI:58437"/>
        <dbReference type="EC" id="2.7.7.18"/>
    </reaction>
</comment>
<dbReference type="GO" id="GO:0004515">
    <property type="term" value="F:nicotinate-nucleotide adenylyltransferase activity"/>
    <property type="evidence" value="ECO:0007669"/>
    <property type="project" value="UniProtKB-UniRule"/>
</dbReference>
<dbReference type="CDD" id="cd02165">
    <property type="entry name" value="NMNAT"/>
    <property type="match status" value="1"/>
</dbReference>
<dbReference type="NCBIfam" id="TIGR00488">
    <property type="entry name" value="bis(5'-nucleosyl)-tetraphosphatase (symmetrical) YqeK"/>
    <property type="match status" value="1"/>
</dbReference>
<dbReference type="SMART" id="SM00471">
    <property type="entry name" value="HDc"/>
    <property type="match status" value="1"/>
</dbReference>
<dbReference type="GO" id="GO:0005524">
    <property type="term" value="F:ATP binding"/>
    <property type="evidence" value="ECO:0007669"/>
    <property type="project" value="UniProtKB-KW"/>
</dbReference>
<dbReference type="InterPro" id="IPR005249">
    <property type="entry name" value="YqeK"/>
</dbReference>
<dbReference type="PANTHER" id="PTHR39321:SF3">
    <property type="entry name" value="PHOSPHOPANTETHEINE ADENYLYLTRANSFERASE"/>
    <property type="match status" value="1"/>
</dbReference>
<evidence type="ECO:0000256" key="3">
    <source>
        <dbReference type="ARBA" id="ARBA00022642"/>
    </source>
</evidence>
<dbReference type="GO" id="GO:0009435">
    <property type="term" value="P:NAD+ biosynthetic process"/>
    <property type="evidence" value="ECO:0007669"/>
    <property type="project" value="UniProtKB-UniRule"/>
</dbReference>
<comment type="caution">
    <text evidence="16">The sequence shown here is derived from an EMBL/GenBank/DDBJ whole genome shotgun (WGS) entry which is preliminary data.</text>
</comment>
<keyword evidence="3 14" id="KW-0662">Pyridine nucleotide biosynthesis</keyword>
<dbReference type="SUPFAM" id="SSF109604">
    <property type="entry name" value="HD-domain/PDEase-like"/>
    <property type="match status" value="1"/>
</dbReference>
<evidence type="ECO:0000256" key="10">
    <source>
        <dbReference type="ARBA" id="ARBA00023004"/>
    </source>
</evidence>
<keyword evidence="6" id="KW-0479">Metal-binding</keyword>
<feature type="domain" description="HD" evidence="15">
    <location>
        <begin position="210"/>
        <end position="319"/>
    </location>
</feature>
<evidence type="ECO:0000256" key="9">
    <source>
        <dbReference type="ARBA" id="ARBA00022840"/>
    </source>
</evidence>
<dbReference type="EC" id="2.7.7.18" evidence="14"/>
<evidence type="ECO:0000256" key="5">
    <source>
        <dbReference type="ARBA" id="ARBA00022695"/>
    </source>
</evidence>
<evidence type="ECO:0000256" key="7">
    <source>
        <dbReference type="ARBA" id="ARBA00022741"/>
    </source>
</evidence>
<evidence type="ECO:0000256" key="12">
    <source>
        <dbReference type="ARBA" id="ARBA00048721"/>
    </source>
</evidence>
<dbReference type="AlphaFoldDB" id="A0A9D2JZK6"/>
<dbReference type="Pfam" id="PF01467">
    <property type="entry name" value="CTP_transf_like"/>
    <property type="match status" value="1"/>
</dbReference>
<evidence type="ECO:0000313" key="16">
    <source>
        <dbReference type="EMBL" id="HIZ73116.1"/>
    </source>
</evidence>
<dbReference type="Pfam" id="PF01966">
    <property type="entry name" value="HD"/>
    <property type="match status" value="1"/>
</dbReference>
<dbReference type="NCBIfam" id="TIGR00125">
    <property type="entry name" value="cyt_tran_rel"/>
    <property type="match status" value="1"/>
</dbReference>
<comment type="similarity">
    <text evidence="14">Belongs to the NadD family.</text>
</comment>
<organism evidence="16 17">
    <name type="scientific">Candidatus Gallimonas intestinavium</name>
    <dbReference type="NCBI Taxonomy" id="2838603"/>
    <lineage>
        <taxon>Bacteria</taxon>
        <taxon>Bacillati</taxon>
        <taxon>Bacillota</taxon>
        <taxon>Clostridia</taxon>
        <taxon>Candidatus Gallimonas</taxon>
    </lineage>
</organism>
<keyword evidence="5 14" id="KW-0548">Nucleotidyltransferase</keyword>
<dbReference type="InterPro" id="IPR014729">
    <property type="entry name" value="Rossmann-like_a/b/a_fold"/>
</dbReference>
<evidence type="ECO:0000256" key="1">
    <source>
        <dbReference type="ARBA" id="ARBA00002324"/>
    </source>
</evidence>
<dbReference type="CDD" id="cd00077">
    <property type="entry name" value="HDc"/>
    <property type="match status" value="1"/>
</dbReference>
<name>A0A9D2JZK6_9FIRM</name>
<comment type="pathway">
    <text evidence="2 14">Cofactor biosynthesis; NAD(+) biosynthesis; deamido-NAD(+) from nicotinate D-ribonucleotide: step 1/1.</text>
</comment>
<dbReference type="GO" id="GO:0008803">
    <property type="term" value="F:bis(5'-nucleosyl)-tetraphosphatase (symmetrical) activity"/>
    <property type="evidence" value="ECO:0007669"/>
    <property type="project" value="UniProtKB-EC"/>
</dbReference>
<sequence length="380" mass="42553">MKIALFGGSFDPVHREHAAYVRAAIRELSLDLVIVMPSRLAPHKRLGAQADGEDRLEMCRLAFAGEPRVRVSDFELAHEGVSYSYLTCRAFAKQYPDAERYFLVGADMLEDFFTWKEPADILKNVTLVACGRGREGTEALRARFRVAFGKDFLSLGFAGDAVSSTEIRVSLAFGKDPEALDEGVLSYIRERGLYTHPAIAPALALEKPERREHSFRVAQMACARARSIGIREDKALLAAALHDCAKYVPLDSPLLEGFSCPGNVPSPVLHQYTGAYLAEKHFGIRDEEVLDAIRYHTSGRAGMGELEKLVYLSDLLEAGRDFPGVAELRELFWKDLDVCLYESLRHEVEYLNGTGKEVYPLTQEAYDWIKSRMKNTNLPN</sequence>
<keyword evidence="11 14" id="KW-0520">NAD</keyword>
<dbReference type="PANTHER" id="PTHR39321">
    <property type="entry name" value="NICOTINATE-NUCLEOTIDE ADENYLYLTRANSFERASE-RELATED"/>
    <property type="match status" value="1"/>
</dbReference>